<organism evidence="5 7">
    <name type="scientific">Pseudomonas tohonis</name>
    <dbReference type="NCBI Taxonomy" id="2725477"/>
    <lineage>
        <taxon>Bacteria</taxon>
        <taxon>Pseudomonadati</taxon>
        <taxon>Pseudomonadota</taxon>
        <taxon>Gammaproteobacteria</taxon>
        <taxon>Pseudomonadales</taxon>
        <taxon>Pseudomonadaceae</taxon>
        <taxon>Pseudomonas</taxon>
    </lineage>
</organism>
<dbReference type="PANTHER" id="PTHR35936:SF25">
    <property type="entry name" value="ABC TRANSPORTER SUBSTRATE-BINDING PROTEIN"/>
    <property type="match status" value="1"/>
</dbReference>
<gene>
    <name evidence="5" type="ORF">TUM18999_05650</name>
    <name evidence="6" type="ORF">TUM20286_34110</name>
</gene>
<protein>
    <recommendedName>
        <fullName evidence="4">Solute-binding protein family 3/N-terminal domain-containing protein</fullName>
    </recommendedName>
</protein>
<evidence type="ECO:0000256" key="1">
    <source>
        <dbReference type="ARBA" id="ARBA00010333"/>
    </source>
</evidence>
<proteinExistence type="inferred from homology"/>
<dbReference type="Gene3D" id="3.40.190.10">
    <property type="entry name" value="Periplasmic binding protein-like II"/>
    <property type="match status" value="2"/>
</dbReference>
<dbReference type="Pfam" id="PF00497">
    <property type="entry name" value="SBP_bac_3"/>
    <property type="match status" value="1"/>
</dbReference>
<evidence type="ECO:0000313" key="6">
    <source>
        <dbReference type="EMBL" id="GJN53659.1"/>
    </source>
</evidence>
<dbReference type="SUPFAM" id="SSF53850">
    <property type="entry name" value="Periplasmic binding protein-like II"/>
    <property type="match status" value="1"/>
</dbReference>
<evidence type="ECO:0000313" key="7">
    <source>
        <dbReference type="Proteomes" id="UP000509383"/>
    </source>
</evidence>
<evidence type="ECO:0000259" key="4">
    <source>
        <dbReference type="SMART" id="SM00062"/>
    </source>
</evidence>
<dbReference type="RefSeq" id="WP_173175032.1">
    <property type="nucleotide sequence ID" value="NZ_AP023189.1"/>
</dbReference>
<sequence length="259" mass="29388">MPAFRRLLALLLIACLGPLAQAGPLRIVTDPWAPYVFEEDGQARGLDLGAAEEVFRRLGVQVQWQFMPWKRCLTEMENGQADAILDIFMTAERRTLMHFAEEPLSHTEFVLFYDRSRPYPFTGLQDLQGLKVGVSPGYWYGDTAFRTSPLFTREPAPSHEANFGKLVRDRVDLVVNDRRAGLYLAERLGLSRQIAHHPLAVGEDALYIAFRRAPELQELARRFAEELRRFKEEPGYAALQARYLAPGQAVAARTPLSSR</sequence>
<dbReference type="AlphaFoldDB" id="A0A6J4E081"/>
<dbReference type="EMBL" id="AP023189">
    <property type="protein sequence ID" value="BCG22374.1"/>
    <property type="molecule type" value="Genomic_DNA"/>
</dbReference>
<dbReference type="EMBL" id="BQKM01000007">
    <property type="protein sequence ID" value="GJN53659.1"/>
    <property type="molecule type" value="Genomic_DNA"/>
</dbReference>
<keyword evidence="2 3" id="KW-0732">Signal</keyword>
<dbReference type="Proteomes" id="UP001054892">
    <property type="component" value="Unassembled WGS sequence"/>
</dbReference>
<accession>A0A6J4E081</accession>
<dbReference type="Proteomes" id="UP000509383">
    <property type="component" value="Chromosome"/>
</dbReference>
<dbReference type="InterPro" id="IPR001638">
    <property type="entry name" value="Solute-binding_3/MltF_N"/>
</dbReference>
<feature type="chain" id="PRO_5026910293" description="Solute-binding protein family 3/N-terminal domain-containing protein" evidence="3">
    <location>
        <begin position="23"/>
        <end position="259"/>
    </location>
</feature>
<evidence type="ECO:0000313" key="5">
    <source>
        <dbReference type="EMBL" id="BCG22374.1"/>
    </source>
</evidence>
<reference evidence="5 7" key="1">
    <citation type="submission" date="2020-05" db="EMBL/GenBank/DDBJ databases">
        <title>Characterization of novel class B3 metallo-beta-lactamase from novel Pseudomonas species.</title>
        <authorList>
            <person name="Yamada K."/>
            <person name="Aoki K."/>
            <person name="Ishii Y."/>
        </authorList>
    </citation>
    <scope>NUCLEOTIDE SEQUENCE [LARGE SCALE GENOMIC DNA]</scope>
    <source>
        <strain evidence="5 7">TUM18999</strain>
        <strain evidence="6 8">TUM20286</strain>
    </source>
</reference>
<dbReference type="SMART" id="SM00062">
    <property type="entry name" value="PBPb"/>
    <property type="match status" value="1"/>
</dbReference>
<dbReference type="PANTHER" id="PTHR35936">
    <property type="entry name" value="MEMBRANE-BOUND LYTIC MUREIN TRANSGLYCOSYLASE F"/>
    <property type="match status" value="1"/>
</dbReference>
<evidence type="ECO:0000256" key="3">
    <source>
        <dbReference type="SAM" id="SignalP"/>
    </source>
</evidence>
<comment type="similarity">
    <text evidence="1">Belongs to the bacterial solute-binding protein 3 family.</text>
</comment>
<feature type="signal peptide" evidence="3">
    <location>
        <begin position="1"/>
        <end position="22"/>
    </location>
</feature>
<feature type="domain" description="Solute-binding protein family 3/N-terminal" evidence="4">
    <location>
        <begin position="24"/>
        <end position="247"/>
    </location>
</feature>
<dbReference type="KEGG" id="ptw:TUM18999_05650"/>
<evidence type="ECO:0000313" key="8">
    <source>
        <dbReference type="Proteomes" id="UP001054892"/>
    </source>
</evidence>
<keyword evidence="8" id="KW-1185">Reference proteome</keyword>
<name>A0A6J4E081_9PSED</name>
<evidence type="ECO:0000256" key="2">
    <source>
        <dbReference type="ARBA" id="ARBA00022729"/>
    </source>
</evidence>